<feature type="transmembrane region" description="Helical" evidence="8">
    <location>
        <begin position="200"/>
        <end position="219"/>
    </location>
</feature>
<feature type="transmembrane region" description="Helical" evidence="8">
    <location>
        <begin position="108"/>
        <end position="128"/>
    </location>
</feature>
<keyword evidence="11" id="KW-1185">Reference proteome</keyword>
<evidence type="ECO:0000259" key="9">
    <source>
        <dbReference type="Pfam" id="PF13231"/>
    </source>
</evidence>
<dbReference type="Pfam" id="PF13231">
    <property type="entry name" value="PMT_2"/>
    <property type="match status" value="1"/>
</dbReference>
<evidence type="ECO:0000256" key="5">
    <source>
        <dbReference type="ARBA" id="ARBA00022692"/>
    </source>
</evidence>
<keyword evidence="5 8" id="KW-0812">Transmembrane</keyword>
<dbReference type="PANTHER" id="PTHR33908:SF11">
    <property type="entry name" value="MEMBRANE PROTEIN"/>
    <property type="match status" value="1"/>
</dbReference>
<feature type="transmembrane region" description="Helical" evidence="8">
    <location>
        <begin position="6"/>
        <end position="25"/>
    </location>
</feature>
<feature type="domain" description="Glycosyltransferase RgtA/B/C/D-like" evidence="9">
    <location>
        <begin position="61"/>
        <end position="213"/>
    </location>
</feature>
<feature type="transmembrane region" description="Helical" evidence="8">
    <location>
        <begin position="333"/>
        <end position="351"/>
    </location>
</feature>
<sequence length="455" mass="50727">MKAAFRAFGAFCLAILGLYIVPLFLPLTSVQEARRAEIVQEAVRFGHWLVPHLNGQPYVTKPPLHPWLAGALAWALGLSEPVLRLPSLLSAAGILALTYLLARRLGGTLAAFLALLFLLAAPRFYFFAHRVELEMLLAFFFTAYLYGAFLYLRSGNLRPLLWAFLSFSAGLLTKGPFILLALSPVVAFGFLTRERRTLSLLHPLALLLSATPALAWYLYLYHRLGGGNFGEFVRVDLLGRLTTGKRDPFYHYAGALLLGFLPESLLLLRAQAFLRLHLAERDRLFLLLCWLVPLLLLSFTAAKFSKYLLSLYPFFAISLALAAANWFREKERLVRQVALFLALGLLVGALFSEIRGNALRFESLKRARPYLSAPKVYFYGRPNYLLVFYRGGPIPVLKGPPFPPGIILQETRQGLAPLDQGLQFLREISPFYRKGKVLRVYSSAGASSASSGSGK</sequence>
<dbReference type="GO" id="GO:0005886">
    <property type="term" value="C:plasma membrane"/>
    <property type="evidence" value="ECO:0007669"/>
    <property type="project" value="UniProtKB-SubCell"/>
</dbReference>
<evidence type="ECO:0000256" key="7">
    <source>
        <dbReference type="ARBA" id="ARBA00023136"/>
    </source>
</evidence>
<dbReference type="InterPro" id="IPR050297">
    <property type="entry name" value="LipidA_mod_glycosyltrf_83"/>
</dbReference>
<feature type="transmembrane region" description="Helical" evidence="8">
    <location>
        <begin position="249"/>
        <end position="272"/>
    </location>
</feature>
<keyword evidence="6 8" id="KW-1133">Transmembrane helix</keyword>
<comment type="subcellular location">
    <subcellularLocation>
        <location evidence="1">Cell membrane</location>
        <topology evidence="1">Multi-pass membrane protein</topology>
    </subcellularLocation>
</comment>
<name>A0A6H1WST7_9BACT</name>
<keyword evidence="2" id="KW-1003">Cell membrane</keyword>
<gene>
    <name evidence="10" type="ORF">FVE67_05350</name>
</gene>
<proteinExistence type="predicted"/>
<dbReference type="InterPro" id="IPR038731">
    <property type="entry name" value="RgtA/B/C-like"/>
</dbReference>
<evidence type="ECO:0000256" key="8">
    <source>
        <dbReference type="SAM" id="Phobius"/>
    </source>
</evidence>
<evidence type="ECO:0000313" key="10">
    <source>
        <dbReference type="EMBL" id="QJA06263.1"/>
    </source>
</evidence>
<keyword evidence="7 8" id="KW-0472">Membrane</keyword>
<evidence type="ECO:0000256" key="4">
    <source>
        <dbReference type="ARBA" id="ARBA00022679"/>
    </source>
</evidence>
<feature type="transmembrane region" description="Helical" evidence="8">
    <location>
        <begin position="160"/>
        <end position="188"/>
    </location>
</feature>
<feature type="transmembrane region" description="Helical" evidence="8">
    <location>
        <begin position="307"/>
        <end position="326"/>
    </location>
</feature>
<reference evidence="10 11" key="1">
    <citation type="submission" date="2019-08" db="EMBL/GenBank/DDBJ databases">
        <title>Complete genome sequence of Thermosulfurimonas marina SU872T, an anaerobic thermophilic chemolithoautotrophic bacterium isolated from a shallow marine hydrothermal vent.</title>
        <authorList>
            <person name="Allioux M."/>
            <person name="Jebbar M."/>
            <person name="Slobodkina G."/>
            <person name="Slobodkin A."/>
            <person name="Moalic Y."/>
            <person name="Frolova A."/>
            <person name="Shao Z."/>
            <person name="Alain K."/>
        </authorList>
    </citation>
    <scope>NUCLEOTIDE SEQUENCE [LARGE SCALE GENOMIC DNA]</scope>
    <source>
        <strain evidence="10 11">SU872</strain>
    </source>
</reference>
<accession>A0A6H1WST7</accession>
<dbReference type="KEGG" id="tmai:FVE67_05350"/>
<dbReference type="Proteomes" id="UP000501253">
    <property type="component" value="Chromosome"/>
</dbReference>
<dbReference type="GO" id="GO:0016763">
    <property type="term" value="F:pentosyltransferase activity"/>
    <property type="evidence" value="ECO:0007669"/>
    <property type="project" value="TreeGrafter"/>
</dbReference>
<organism evidence="10 11">
    <name type="scientific">Thermosulfurimonas marina</name>
    <dbReference type="NCBI Taxonomy" id="2047767"/>
    <lineage>
        <taxon>Bacteria</taxon>
        <taxon>Pseudomonadati</taxon>
        <taxon>Thermodesulfobacteriota</taxon>
        <taxon>Thermodesulfobacteria</taxon>
        <taxon>Thermodesulfobacteriales</taxon>
        <taxon>Thermodesulfobacteriaceae</taxon>
        <taxon>Thermosulfurimonas</taxon>
    </lineage>
</organism>
<feature type="transmembrane region" description="Helical" evidence="8">
    <location>
        <begin position="135"/>
        <end position="154"/>
    </location>
</feature>
<dbReference type="GO" id="GO:0009103">
    <property type="term" value="P:lipopolysaccharide biosynthetic process"/>
    <property type="evidence" value="ECO:0007669"/>
    <property type="project" value="UniProtKB-ARBA"/>
</dbReference>
<evidence type="ECO:0000256" key="1">
    <source>
        <dbReference type="ARBA" id="ARBA00004651"/>
    </source>
</evidence>
<evidence type="ECO:0000256" key="6">
    <source>
        <dbReference type="ARBA" id="ARBA00022989"/>
    </source>
</evidence>
<keyword evidence="3" id="KW-0328">Glycosyltransferase</keyword>
<evidence type="ECO:0000256" key="2">
    <source>
        <dbReference type="ARBA" id="ARBA00022475"/>
    </source>
</evidence>
<dbReference type="EMBL" id="CP042909">
    <property type="protein sequence ID" value="QJA06263.1"/>
    <property type="molecule type" value="Genomic_DNA"/>
</dbReference>
<dbReference type="PANTHER" id="PTHR33908">
    <property type="entry name" value="MANNOSYLTRANSFERASE YKCB-RELATED"/>
    <property type="match status" value="1"/>
</dbReference>
<feature type="transmembrane region" description="Helical" evidence="8">
    <location>
        <begin position="284"/>
        <end position="301"/>
    </location>
</feature>
<keyword evidence="4" id="KW-0808">Transferase</keyword>
<dbReference type="AlphaFoldDB" id="A0A6H1WST7"/>
<evidence type="ECO:0000313" key="11">
    <source>
        <dbReference type="Proteomes" id="UP000501253"/>
    </source>
</evidence>
<evidence type="ECO:0000256" key="3">
    <source>
        <dbReference type="ARBA" id="ARBA00022676"/>
    </source>
</evidence>
<protein>
    <recommendedName>
        <fullName evidence="9">Glycosyltransferase RgtA/B/C/D-like domain-containing protein</fullName>
    </recommendedName>
</protein>